<gene>
    <name evidence="1" type="ORF">J1792_04600</name>
</gene>
<dbReference type="SUPFAM" id="SSF51338">
    <property type="entry name" value="Composite domain of metallo-dependent hydrolases"/>
    <property type="match status" value="1"/>
</dbReference>
<organism evidence="1 2">
    <name type="scientific">Streptomyces triculaminicus</name>
    <dbReference type="NCBI Taxonomy" id="2816232"/>
    <lineage>
        <taxon>Bacteria</taxon>
        <taxon>Bacillati</taxon>
        <taxon>Actinomycetota</taxon>
        <taxon>Actinomycetes</taxon>
        <taxon>Kitasatosporales</taxon>
        <taxon>Streptomycetaceae</taxon>
        <taxon>Streptomyces</taxon>
    </lineage>
</organism>
<dbReference type="RefSeq" id="WP_086573314.1">
    <property type="nucleotide sequence ID" value="NZ_JAFMOF010000001.1"/>
</dbReference>
<evidence type="ECO:0000313" key="1">
    <source>
        <dbReference type="EMBL" id="MBO0652102.1"/>
    </source>
</evidence>
<dbReference type="Proteomes" id="UP000664781">
    <property type="component" value="Unassembled WGS sequence"/>
</dbReference>
<dbReference type="EMBL" id="JAFMOF010000001">
    <property type="protein sequence ID" value="MBO0652102.1"/>
    <property type="molecule type" value="Genomic_DNA"/>
</dbReference>
<sequence length="186" mass="19573">MSTVHRVRAVRLTEDGELLEAPGGYAVAVAGSLLAAIGPYERVRAEAGEHARVREWDGVLAPGRHEPDAAAYLEAAYHPDPREADALGTEPLTGAALAALEMTDTRWGGSARRGVQRLLAAGTTSLSGPFVRASVRTAVERSGIRVLPGPRPAALTVSAPADFVVFAADGTALVTVLDGRLVYRRR</sequence>
<keyword evidence="2" id="KW-1185">Reference proteome</keyword>
<dbReference type="AlphaFoldDB" id="A0A939FLB5"/>
<reference evidence="1" key="1">
    <citation type="submission" date="2021-03" db="EMBL/GenBank/DDBJ databases">
        <title>Streptomyces strains.</title>
        <authorList>
            <person name="Lund M.B."/>
            <person name="Toerring T."/>
        </authorList>
    </citation>
    <scope>NUCLEOTIDE SEQUENCE</scope>
    <source>
        <strain evidence="1">JCM 4242</strain>
    </source>
</reference>
<name>A0A939FLB5_9ACTN</name>
<dbReference type="GO" id="GO:0016810">
    <property type="term" value="F:hydrolase activity, acting on carbon-nitrogen (but not peptide) bonds"/>
    <property type="evidence" value="ECO:0007669"/>
    <property type="project" value="InterPro"/>
</dbReference>
<dbReference type="InterPro" id="IPR011059">
    <property type="entry name" value="Metal-dep_hydrolase_composite"/>
</dbReference>
<protein>
    <submittedName>
        <fullName evidence="1">Uncharacterized protein</fullName>
    </submittedName>
</protein>
<proteinExistence type="predicted"/>
<comment type="caution">
    <text evidence="1">The sequence shown here is derived from an EMBL/GenBank/DDBJ whole genome shotgun (WGS) entry which is preliminary data.</text>
</comment>
<accession>A0A939FLB5</accession>
<evidence type="ECO:0000313" key="2">
    <source>
        <dbReference type="Proteomes" id="UP000664781"/>
    </source>
</evidence>